<gene>
    <name evidence="1" type="ORF">DSO57_1005193</name>
</gene>
<name>A0ACC2SKV9_9FUNG</name>
<organism evidence="1 2">
    <name type="scientific">Entomophthora muscae</name>
    <dbReference type="NCBI Taxonomy" id="34485"/>
    <lineage>
        <taxon>Eukaryota</taxon>
        <taxon>Fungi</taxon>
        <taxon>Fungi incertae sedis</taxon>
        <taxon>Zoopagomycota</taxon>
        <taxon>Entomophthoromycotina</taxon>
        <taxon>Entomophthoromycetes</taxon>
        <taxon>Entomophthorales</taxon>
        <taxon>Entomophthoraceae</taxon>
        <taxon>Entomophthora</taxon>
    </lineage>
</organism>
<accession>A0ACC2SKV9</accession>
<dbReference type="EMBL" id="QTSX02004984">
    <property type="protein sequence ID" value="KAJ9062955.1"/>
    <property type="molecule type" value="Genomic_DNA"/>
</dbReference>
<sequence>MVGIPVGSSLVGFHPPSLLPYSGFLLPQEWIPDIAPKFPQHLLAVAGSAEYLLLSFVQPALAHHQMVFGLHIQDILSLQATVAHLQNQFAAYQQWIHSLFSLVSNNQQNSITSQDCSVTSIEQMHQSIPKYVRERLHEFHQLEQPWQTQVDSTLNAYLSNFEQLVQQLNAFSVYSFDQLQQVTHHVARGLCNLNEEFDQERTTMAAAIDKLQSQVNGLSMPKPDVPPSPSYDDLMDREQKLWDAIQELYASSCSQRAPSRPTAARPSGACISCSSC</sequence>
<reference evidence="1" key="1">
    <citation type="submission" date="2022-04" db="EMBL/GenBank/DDBJ databases">
        <title>Genome of the entomopathogenic fungus Entomophthora muscae.</title>
        <authorList>
            <person name="Elya C."/>
            <person name="Lovett B.R."/>
            <person name="Lee E."/>
            <person name="Macias A.M."/>
            <person name="Hajek A.E."/>
            <person name="De Bivort B.L."/>
            <person name="Kasson M.T."/>
            <person name="De Fine Licht H.H."/>
            <person name="Stajich J.E."/>
        </authorList>
    </citation>
    <scope>NUCLEOTIDE SEQUENCE</scope>
    <source>
        <strain evidence="1">Berkeley</strain>
    </source>
</reference>
<dbReference type="Proteomes" id="UP001165960">
    <property type="component" value="Unassembled WGS sequence"/>
</dbReference>
<comment type="caution">
    <text evidence="1">The sequence shown here is derived from an EMBL/GenBank/DDBJ whole genome shotgun (WGS) entry which is preliminary data.</text>
</comment>
<keyword evidence="2" id="KW-1185">Reference proteome</keyword>
<protein>
    <submittedName>
        <fullName evidence="1">Uncharacterized protein</fullName>
    </submittedName>
</protein>
<evidence type="ECO:0000313" key="1">
    <source>
        <dbReference type="EMBL" id="KAJ9062955.1"/>
    </source>
</evidence>
<proteinExistence type="predicted"/>
<evidence type="ECO:0000313" key="2">
    <source>
        <dbReference type="Proteomes" id="UP001165960"/>
    </source>
</evidence>